<reference evidence="1" key="2">
    <citation type="submission" date="2022-10" db="EMBL/GenBank/DDBJ databases">
        <authorList>
            <person name="Ngo T.-E."/>
        </authorList>
    </citation>
    <scope>NUCLEOTIDE SEQUENCE</scope>
    <source>
        <strain evidence="1">JHB</strain>
    </source>
</reference>
<sequence length="160" mass="18116">MYLITITTARSRSDRKAVLLEHRIIKSAIAKRFFWNIAKRCVSLGMNRSRVGILPARKYIETGKMPVLPRCQFWQDASSTKMPVLARCQFYQDAHSTGATRFPIPDSRFPFPSWEGLGVGSDSRFPTPVPLLGGVRGGFRLPTPDSQIRCSLFPIPYLDR</sequence>
<reference evidence="1" key="1">
    <citation type="journal article" date="2017" name="Proc. Natl. Acad. Sci. U.S.A.">
        <title>Comparative genomics uncovers the prolific and distinctive metabolic potential of the cyanobacterial genus Moorea.</title>
        <authorList>
            <person name="Leao T."/>
            <person name="Castelao G."/>
            <person name="Korobeynikov A."/>
            <person name="Monroe E.A."/>
            <person name="Podell S."/>
            <person name="Glukhov E."/>
            <person name="Allen E.E."/>
            <person name="Gerwick W.H."/>
            <person name="Gerwick L."/>
        </authorList>
    </citation>
    <scope>NUCLEOTIDE SEQUENCE</scope>
    <source>
        <strain evidence="1">JHB</strain>
    </source>
</reference>
<organism evidence="1">
    <name type="scientific">Moorena producens (strain JHB)</name>
    <dbReference type="NCBI Taxonomy" id="1454205"/>
    <lineage>
        <taxon>Bacteria</taxon>
        <taxon>Bacillati</taxon>
        <taxon>Cyanobacteriota</taxon>
        <taxon>Cyanophyceae</taxon>
        <taxon>Coleofasciculales</taxon>
        <taxon>Coleofasciculaceae</taxon>
        <taxon>Moorena</taxon>
    </lineage>
</organism>
<dbReference type="EMBL" id="CP017708">
    <property type="protein sequence ID" value="WAN68759.1"/>
    <property type="molecule type" value="Genomic_DNA"/>
</dbReference>
<accession>A0A9Q9SSB4</accession>
<gene>
    <name evidence="1" type="ORF">BJP36_41070</name>
</gene>
<evidence type="ECO:0000313" key="1">
    <source>
        <dbReference type="EMBL" id="WAN68759.1"/>
    </source>
</evidence>
<dbReference type="Proteomes" id="UP000176944">
    <property type="component" value="Chromosome"/>
</dbReference>
<protein>
    <submittedName>
        <fullName evidence="1">Uncharacterized protein</fullName>
    </submittedName>
</protein>
<proteinExistence type="predicted"/>
<name>A0A9Q9SSB4_MOOP1</name>
<dbReference type="AlphaFoldDB" id="A0A9Q9SSB4"/>